<dbReference type="RefSeq" id="WP_214386979.1">
    <property type="nucleotide sequence ID" value="NZ_JAFLWW010000002.1"/>
</dbReference>
<dbReference type="PANTHER" id="PTHR36973:SF4">
    <property type="entry name" value="NODULATION PROTEIN"/>
    <property type="match status" value="1"/>
</dbReference>
<accession>A0A9X1D2D7</accession>
<dbReference type="PANTHER" id="PTHR36973">
    <property type="entry name" value="SLL1456 PROTEIN-RELATED"/>
    <property type="match status" value="1"/>
</dbReference>
<dbReference type="Gene3D" id="3.40.50.150">
    <property type="entry name" value="Vaccinia Virus protein VP39"/>
    <property type="match status" value="1"/>
</dbReference>
<protein>
    <submittedName>
        <fullName evidence="2">FkbM family methyltransferase</fullName>
    </submittedName>
</protein>
<dbReference type="InterPro" id="IPR053188">
    <property type="entry name" value="FkbM_Methyltransferase"/>
</dbReference>
<evidence type="ECO:0000259" key="1">
    <source>
        <dbReference type="Pfam" id="PF05050"/>
    </source>
</evidence>
<comment type="caution">
    <text evidence="2">The sequence shown here is derived from an EMBL/GenBank/DDBJ whole genome shotgun (WGS) entry which is preliminary data.</text>
</comment>
<keyword evidence="3" id="KW-1185">Reference proteome</keyword>
<dbReference type="GO" id="GO:0008171">
    <property type="term" value="F:O-methyltransferase activity"/>
    <property type="evidence" value="ECO:0007669"/>
    <property type="project" value="TreeGrafter"/>
</dbReference>
<dbReference type="AlphaFoldDB" id="A0A9X1D2D7"/>
<keyword evidence="2" id="KW-0808">Transferase</keyword>
<gene>
    <name evidence="2" type="ORF">J1C56_05955</name>
</gene>
<dbReference type="GO" id="GO:0032259">
    <property type="term" value="P:methylation"/>
    <property type="evidence" value="ECO:0007669"/>
    <property type="project" value="UniProtKB-KW"/>
</dbReference>
<dbReference type="Proteomes" id="UP001138921">
    <property type="component" value="Unassembled WGS sequence"/>
</dbReference>
<dbReference type="InterPro" id="IPR006342">
    <property type="entry name" value="FkbM_mtfrase"/>
</dbReference>
<proteinExistence type="predicted"/>
<dbReference type="SUPFAM" id="SSF53335">
    <property type="entry name" value="S-adenosyl-L-methionine-dependent methyltransferases"/>
    <property type="match status" value="1"/>
</dbReference>
<evidence type="ECO:0000313" key="2">
    <source>
        <dbReference type="EMBL" id="MBT1155130.1"/>
    </source>
</evidence>
<dbReference type="NCBIfam" id="TIGR01444">
    <property type="entry name" value="fkbM_fam"/>
    <property type="match status" value="1"/>
</dbReference>
<dbReference type="EMBL" id="JAFLWW010000002">
    <property type="protein sequence ID" value="MBT1155130.1"/>
    <property type="molecule type" value="Genomic_DNA"/>
</dbReference>
<reference evidence="2" key="2">
    <citation type="submission" date="2021-03" db="EMBL/GenBank/DDBJ databases">
        <authorList>
            <person name="Artuso I."/>
            <person name="Turrini P."/>
            <person name="Pirolo M."/>
            <person name="Lugli G.A."/>
            <person name="Ventura M."/>
            <person name="Visca P."/>
        </authorList>
    </citation>
    <scope>NUCLEOTIDE SEQUENCE</scope>
    <source>
        <strain evidence="2">LMG 26462</strain>
    </source>
</reference>
<keyword evidence="2" id="KW-0489">Methyltransferase</keyword>
<reference evidence="2" key="1">
    <citation type="journal article" date="2021" name="Microorganisms">
        <title>Phylogenomic Reconstruction and Metabolic Potential of the Genus Aminobacter.</title>
        <authorList>
            <person name="Artuso I."/>
            <person name="Turrini P."/>
            <person name="Pirolo M."/>
            <person name="Lugli G.A."/>
            <person name="Ventura M."/>
            <person name="Visca P."/>
        </authorList>
    </citation>
    <scope>NUCLEOTIDE SEQUENCE</scope>
    <source>
        <strain evidence="2">LMG 26462</strain>
    </source>
</reference>
<evidence type="ECO:0000313" key="3">
    <source>
        <dbReference type="Proteomes" id="UP001138921"/>
    </source>
</evidence>
<dbReference type="InterPro" id="IPR029063">
    <property type="entry name" value="SAM-dependent_MTases_sf"/>
</dbReference>
<organism evidence="2 3">
    <name type="scientific">Aminobacter anthyllidis</name>
    <dbReference type="NCBI Taxonomy" id="1035067"/>
    <lineage>
        <taxon>Bacteria</taxon>
        <taxon>Pseudomonadati</taxon>
        <taxon>Pseudomonadota</taxon>
        <taxon>Alphaproteobacteria</taxon>
        <taxon>Hyphomicrobiales</taxon>
        <taxon>Phyllobacteriaceae</taxon>
        <taxon>Aminobacter</taxon>
    </lineage>
</organism>
<dbReference type="Pfam" id="PF05050">
    <property type="entry name" value="Methyltransf_21"/>
    <property type="match status" value="1"/>
</dbReference>
<name>A0A9X1D2D7_9HYPH</name>
<feature type="domain" description="Methyltransferase FkbM" evidence="1">
    <location>
        <begin position="38"/>
        <end position="210"/>
    </location>
</feature>
<sequence>MFKKLLKPFGYLERHREPLELLKDGLSKKLGIRTAIHVGAHYAEEREAYEALGFSDVLWVEASSDTYRELLARLARPSGAATRHVAVNSFASDKGGQAVTLRHFTNEGASSSVFAATPLFRETWPHVAESGSMEEVGTDTLDNIAIANGFQNADLIAADVQGAELLVLKGAKSLLAGAKAVIVEVSQAQFYEGGVLQPELGAYLRQHGFVELRRPPSHGDQLFVRKRRVWSL</sequence>